<dbReference type="Gene3D" id="3.30.2350.20">
    <property type="entry name" value="TruD, catalytic domain"/>
    <property type="match status" value="2"/>
</dbReference>
<evidence type="ECO:0000313" key="7">
    <source>
        <dbReference type="EMBL" id="KAK5574628.1"/>
    </source>
</evidence>
<comment type="caution">
    <text evidence="7">The sequence shown here is derived from an EMBL/GenBank/DDBJ whole genome shotgun (WGS) entry which is preliminary data.</text>
</comment>
<evidence type="ECO:0000256" key="3">
    <source>
        <dbReference type="ARBA" id="ARBA00023235"/>
    </source>
</evidence>
<evidence type="ECO:0000256" key="4">
    <source>
        <dbReference type="SAM" id="Coils"/>
    </source>
</evidence>
<feature type="coiled-coil region" evidence="4">
    <location>
        <begin position="502"/>
        <end position="532"/>
    </location>
</feature>
<gene>
    <name evidence="7" type="ORF">RB653_009881</name>
</gene>
<dbReference type="GO" id="GO:0005634">
    <property type="term" value="C:nucleus"/>
    <property type="evidence" value="ECO:0007669"/>
    <property type="project" value="TreeGrafter"/>
</dbReference>
<reference evidence="7 8" key="1">
    <citation type="submission" date="2023-11" db="EMBL/GenBank/DDBJ databases">
        <title>Dfirmibasis_genome.</title>
        <authorList>
            <person name="Edelbroek B."/>
            <person name="Kjellin J."/>
            <person name="Jerlstrom-Hultqvist J."/>
            <person name="Soderbom F."/>
        </authorList>
    </citation>
    <scope>NUCLEOTIDE SEQUENCE [LARGE SCALE GENOMIC DNA]</scope>
    <source>
        <strain evidence="7 8">TNS-C-14</strain>
    </source>
</reference>
<dbReference type="SUPFAM" id="SSF55120">
    <property type="entry name" value="Pseudouridine synthase"/>
    <property type="match status" value="1"/>
</dbReference>
<keyword evidence="4" id="KW-0175">Coiled coil</keyword>
<comment type="similarity">
    <text evidence="1">Belongs to the pseudouridine synthase TruD family.</text>
</comment>
<feature type="region of interest" description="Disordered" evidence="5">
    <location>
        <begin position="1"/>
        <end position="79"/>
    </location>
</feature>
<dbReference type="PROSITE" id="PS01268">
    <property type="entry name" value="UPF0024"/>
    <property type="match status" value="1"/>
</dbReference>
<dbReference type="PIRSF" id="PIRSF037016">
    <property type="entry name" value="Pseudouridin_synth_euk_prd"/>
    <property type="match status" value="1"/>
</dbReference>
<dbReference type="InterPro" id="IPR020119">
    <property type="entry name" value="PsdUridine_synth_TruD_CS"/>
</dbReference>
<dbReference type="GO" id="GO:0003723">
    <property type="term" value="F:RNA binding"/>
    <property type="evidence" value="ECO:0007669"/>
    <property type="project" value="InterPro"/>
</dbReference>
<organism evidence="7 8">
    <name type="scientific">Dictyostelium firmibasis</name>
    <dbReference type="NCBI Taxonomy" id="79012"/>
    <lineage>
        <taxon>Eukaryota</taxon>
        <taxon>Amoebozoa</taxon>
        <taxon>Evosea</taxon>
        <taxon>Eumycetozoa</taxon>
        <taxon>Dictyostelia</taxon>
        <taxon>Dictyosteliales</taxon>
        <taxon>Dictyosteliaceae</taxon>
        <taxon>Dictyostelium</taxon>
    </lineage>
</organism>
<dbReference type="InterPro" id="IPR020103">
    <property type="entry name" value="PsdUridine_synth_cat_dom_sf"/>
</dbReference>
<dbReference type="Proteomes" id="UP001344447">
    <property type="component" value="Unassembled WGS sequence"/>
</dbReference>
<dbReference type="PANTHER" id="PTHR13326">
    <property type="entry name" value="TRNA PSEUDOURIDINE SYNTHASE D"/>
    <property type="match status" value="1"/>
</dbReference>
<keyword evidence="2" id="KW-0819">tRNA processing</keyword>
<evidence type="ECO:0000259" key="6">
    <source>
        <dbReference type="PROSITE" id="PS50984"/>
    </source>
</evidence>
<dbReference type="Pfam" id="PF01142">
    <property type="entry name" value="TruD"/>
    <property type="match status" value="1"/>
</dbReference>
<dbReference type="PANTHER" id="PTHR13326:SF21">
    <property type="entry name" value="PSEUDOURIDYLATE SYNTHASE PUS7L"/>
    <property type="match status" value="1"/>
</dbReference>
<dbReference type="AlphaFoldDB" id="A0AAN7TT56"/>
<dbReference type="EMBL" id="JAVFKY010000006">
    <property type="protein sequence ID" value="KAK5574628.1"/>
    <property type="molecule type" value="Genomic_DNA"/>
</dbReference>
<dbReference type="InterPro" id="IPR011760">
    <property type="entry name" value="PsdUridine_synth_TruD_insert"/>
</dbReference>
<evidence type="ECO:0000256" key="1">
    <source>
        <dbReference type="ARBA" id="ARBA00007953"/>
    </source>
</evidence>
<evidence type="ECO:0000256" key="5">
    <source>
        <dbReference type="SAM" id="MobiDB-lite"/>
    </source>
</evidence>
<proteinExistence type="inferred from homology"/>
<dbReference type="PROSITE" id="PS50984">
    <property type="entry name" value="TRUD"/>
    <property type="match status" value="1"/>
</dbReference>
<keyword evidence="8" id="KW-1185">Reference proteome</keyword>
<dbReference type="CDD" id="cd02576">
    <property type="entry name" value="PseudoU_synth_ScPUS7"/>
    <property type="match status" value="1"/>
</dbReference>
<name>A0AAN7TT56_9MYCE</name>
<dbReference type="GO" id="GO:0009982">
    <property type="term" value="F:pseudouridine synthase activity"/>
    <property type="evidence" value="ECO:0007669"/>
    <property type="project" value="InterPro"/>
</dbReference>
<sequence>MENENTNVKEDTTVDASNSIRDDKKTEETSSVIDSTITTTTSNSTRTETTTASTSVAATISNSTPTETTTNSANSTDNLNLNSSFPHKVERTEESLGIKLFLGKSGSWSGLLKQRFSDFIVNEIDEQGNVIHLKTIDYTTTGSNDSDQSESIPSTTKEEDLQKLIGEEKTKEFTEFFNGPNKTDPKAFFLFDVNESKEQRTELHKVIKLRYNLVSETDNGKVKVWAEANPKKKSINDRQQWPIGKPKYVEFILCKENRDTMDTLSMMSRILRNSEKNFSFAGTKDKRGITTQRVTVWKVTPEKLVELNTKLSTLSPPVRIGEYKFVENHLRLGDLMGNRFSIVIREIQGADDNLIAESIETFKKTGFINYFGMQRFGTGSIPTYEIGIAMIQGNWEKAAKLILDPRDGEREDAVKARKYYKETGDTKKTLTMLPRGLNAERKLLIGLKNGQSSYQDAFYSIPRTLRMLYTHSYQSLIWNLMATKRIELFGFEKPIVGDLVIISEESIKINENEDQQDKQQEEEEINEETEIEEKKVIKVDYVTEEDVKNGRYTIQQVVLPLIGGNTLLPKNVIGELYVEELSKSNIQPSQFISKNRAIDLRGGYRKLLETANDLTYKIFNYDDFTIPLALSDIEILKGSTEPVNVQDGKHKAVRVCFNLPSSTYATMAYREILKSSSDMSSQMNMINKNVNSNNKRILVDTNESSSTTTTTPTPKVDSEQIEEQPLKKQNTNQ</sequence>
<feature type="compositionally biased region" description="Low complexity" evidence="5">
    <location>
        <begin position="29"/>
        <end position="79"/>
    </location>
</feature>
<accession>A0AAN7TT56</accession>
<dbReference type="FunFam" id="3.30.2350.20:FF:000006">
    <property type="entry name" value="Multisubstrate pseudouridine synthase 7"/>
    <property type="match status" value="1"/>
</dbReference>
<keyword evidence="3" id="KW-0413">Isomerase</keyword>
<dbReference type="GO" id="GO:0001522">
    <property type="term" value="P:pseudouridine synthesis"/>
    <property type="evidence" value="ECO:0007669"/>
    <property type="project" value="InterPro"/>
</dbReference>
<feature type="region of interest" description="Disordered" evidence="5">
    <location>
        <begin position="689"/>
        <end position="733"/>
    </location>
</feature>
<evidence type="ECO:0000256" key="2">
    <source>
        <dbReference type="ARBA" id="ARBA00022694"/>
    </source>
</evidence>
<feature type="domain" description="TRUD" evidence="6">
    <location>
        <begin position="366"/>
        <end position="610"/>
    </location>
</feature>
<dbReference type="NCBIfam" id="TIGR00094">
    <property type="entry name" value="tRNA_TruD_broad"/>
    <property type="match status" value="1"/>
</dbReference>
<protein>
    <recommendedName>
        <fullName evidence="6">TRUD domain-containing protein</fullName>
    </recommendedName>
</protein>
<dbReference type="GO" id="GO:0008033">
    <property type="term" value="P:tRNA processing"/>
    <property type="evidence" value="ECO:0007669"/>
    <property type="project" value="UniProtKB-KW"/>
</dbReference>
<evidence type="ECO:0000313" key="8">
    <source>
        <dbReference type="Proteomes" id="UP001344447"/>
    </source>
</evidence>
<dbReference type="InterPro" id="IPR042214">
    <property type="entry name" value="TruD_catalytic"/>
</dbReference>
<dbReference type="InterPro" id="IPR001656">
    <property type="entry name" value="PsdUridine_synth_TruD"/>
</dbReference>
<feature type="compositionally biased region" description="Low complexity" evidence="5">
    <location>
        <begin position="704"/>
        <end position="714"/>
    </location>
</feature>